<feature type="domain" description="C2H2-type" evidence="9">
    <location>
        <begin position="1197"/>
        <end position="1225"/>
    </location>
</feature>
<feature type="domain" description="C2H2-type" evidence="9">
    <location>
        <begin position="1142"/>
        <end position="1169"/>
    </location>
</feature>
<evidence type="ECO:0000256" key="4">
    <source>
        <dbReference type="ARBA" id="ARBA00022771"/>
    </source>
</evidence>
<evidence type="ECO:0000256" key="3">
    <source>
        <dbReference type="ARBA" id="ARBA00022737"/>
    </source>
</evidence>
<dbReference type="PANTHER" id="PTHR24376:SF216">
    <property type="entry name" value="ZINC FINGER PROTEIN 420-LIKE"/>
    <property type="match status" value="1"/>
</dbReference>
<evidence type="ECO:0000256" key="7">
    <source>
        <dbReference type="PROSITE-ProRule" id="PRU00042"/>
    </source>
</evidence>
<keyword evidence="5" id="KW-0862">Zinc</keyword>
<dbReference type="EMBL" id="CAVLEF010000215">
    <property type="protein sequence ID" value="CAK1553290.1"/>
    <property type="molecule type" value="Genomic_DNA"/>
</dbReference>
<dbReference type="PANTHER" id="PTHR24376">
    <property type="entry name" value="ZINC FINGER PROTEIN"/>
    <property type="match status" value="1"/>
</dbReference>
<name>A0AAV1JUS9_9NEOP</name>
<feature type="domain" description="C2H2-type" evidence="9">
    <location>
        <begin position="941"/>
        <end position="963"/>
    </location>
</feature>
<dbReference type="GO" id="GO:0000978">
    <property type="term" value="F:RNA polymerase II cis-regulatory region sequence-specific DNA binding"/>
    <property type="evidence" value="ECO:0007669"/>
    <property type="project" value="TreeGrafter"/>
</dbReference>
<evidence type="ECO:0000256" key="1">
    <source>
        <dbReference type="ARBA" id="ARBA00004123"/>
    </source>
</evidence>
<keyword evidence="11" id="KW-1185">Reference proteome</keyword>
<protein>
    <recommendedName>
        <fullName evidence="9">C2H2-type domain-containing protein</fullName>
    </recommendedName>
</protein>
<accession>A0AAV1JUS9</accession>
<dbReference type="GO" id="GO:0001228">
    <property type="term" value="F:DNA-binding transcription activator activity, RNA polymerase II-specific"/>
    <property type="evidence" value="ECO:0007669"/>
    <property type="project" value="TreeGrafter"/>
</dbReference>
<reference evidence="10 11" key="1">
    <citation type="submission" date="2023-11" db="EMBL/GenBank/DDBJ databases">
        <authorList>
            <person name="Okamura Y."/>
        </authorList>
    </citation>
    <scope>NUCLEOTIDE SEQUENCE [LARGE SCALE GENOMIC DNA]</scope>
</reference>
<dbReference type="GO" id="GO:0005634">
    <property type="term" value="C:nucleus"/>
    <property type="evidence" value="ECO:0007669"/>
    <property type="project" value="UniProtKB-SubCell"/>
</dbReference>
<dbReference type="SUPFAM" id="SSF57667">
    <property type="entry name" value="beta-beta-alpha zinc fingers"/>
    <property type="match status" value="2"/>
</dbReference>
<keyword evidence="6" id="KW-0539">Nucleus</keyword>
<evidence type="ECO:0000313" key="11">
    <source>
        <dbReference type="Proteomes" id="UP001497472"/>
    </source>
</evidence>
<keyword evidence="2" id="KW-0479">Metal-binding</keyword>
<keyword evidence="3" id="KW-0677">Repeat</keyword>
<evidence type="ECO:0000256" key="8">
    <source>
        <dbReference type="SAM" id="MobiDB-lite"/>
    </source>
</evidence>
<proteinExistence type="predicted"/>
<dbReference type="Proteomes" id="UP001497472">
    <property type="component" value="Unassembled WGS sequence"/>
</dbReference>
<feature type="domain" description="C2H2-type" evidence="9">
    <location>
        <begin position="1169"/>
        <end position="1196"/>
    </location>
</feature>
<sequence>MIDSDEEIIKLQNEVERTLLKYKPKPTPEVRPSISTEPPPIQLSVKVEVENLNEEQHEELPRVTFQEVLQESLEIVSRSSSVVNRLFHLQVLNSIKPDPITFTRTHQELLLDKALQRWADWSNISEFYREPPLYYKCYICTLAWWHLHDFSEHLKLHNFTSLRINVEIDDYVICNIVAFIDRAQKKYIGPVGKCWRCGELGTEHKTAKKCQGCQKQFSSCSMLREHQWHCDPFKKMNIHLFRNAKKIHKCHLCRFYYFQPSDLLEHMVLRHSVRSDVPILVPKSCDKCFSVREAHVCERPYMESCKRCKKTLYNRCMANIHKEVLKHCLMCPFSDCNFRVIRECQLYDHLEVHTNDYEAVHKCLICKKLVLLDANCSYRHTNEMHDYEESCKYELVYVPKTIAEKIKYISEENEIGPIRTRITTPNRTGIRKSIEVPQISELGNEVVVKTENDEEQMDIDDPVNSIDLIQDRPPCVIANIKTESDTQVVSNLNAINAIKQFPSLLLNQIAQKAKQSNFKKIKIVNISKYKGKKDANKLSETSKEIKTNAINGNVTDKNRTKPNVKMQVDNRKDNGNFEINITNDGVHFGSSKTNDAPVCAPTEIGKQVLLRCDEIKKEPISEAVMQVIDVTDKTNDDALNSADLHNVEINTLHDNGETSIQINNTNTIDHGHLNIGVKNANSLIKLSNRKNVTNSLVRVYTDSNSEHSNVIKKIREKSLQKRNLNITKNNDINNKGVREGTDFEAVIDAVIDAGSLKKYRIKRPTVTNSNIEVEVNYDSRQDPEETEMDLRLSDIKKIYHIDVDVSPNNEISLKRNISEIDVKTEVEIENREMERDNGHSTSDDEFENDLIIIEPADEIMELSDDDDKIEDDDNDDDEYKSGSDDQSDYSDSSSENGERIYHKTYRCKRCQFSGNHKQFVRHKRTVCQKQSREAIEGHASYKCTKCNATFSSFRRYAGHFETHGYAALSCPKCFQKKQGLAKLERHMTSHLKDTFITYRAINSPDEVHKSKYMCKICNTSLKKAQFFRHWEAHLELLNTTKTSEKIQTRTCDPKIRKVLELFTNADKLNDATKKYFRKCLICNRAFSRRNDCKRHIIEHLLAEAYRLKPKTGPLQCLICSETFDKPIRFRGHMRLHASLPVYKCELCDKTFSDSSNFSKHKKVHNFKTMVCDICGKKFSNKIFLIKHMEYHARNPPIECDKCGKTYFSQSQFRKHYKNAHDKSRLSFKCQQCLTMFRTLKEKWDHMWNVHQERRTSADCPYCPAKFRKMSQVKKHVAQEHIYNIIKENPEDYRLEMSPGSYRLPTVVIKTEPYDSA</sequence>
<dbReference type="InterPro" id="IPR036236">
    <property type="entry name" value="Znf_C2H2_sf"/>
</dbReference>
<dbReference type="PROSITE" id="PS50157">
    <property type="entry name" value="ZINC_FINGER_C2H2_2"/>
    <property type="match status" value="4"/>
</dbReference>
<gene>
    <name evidence="10" type="ORF">LNINA_LOCUS12296</name>
</gene>
<evidence type="ECO:0000256" key="6">
    <source>
        <dbReference type="ARBA" id="ARBA00023242"/>
    </source>
</evidence>
<evidence type="ECO:0000259" key="9">
    <source>
        <dbReference type="PROSITE" id="PS50157"/>
    </source>
</evidence>
<dbReference type="PROSITE" id="PS00028">
    <property type="entry name" value="ZINC_FINGER_C2H2_1"/>
    <property type="match status" value="10"/>
</dbReference>
<feature type="compositionally biased region" description="Basic and acidic residues" evidence="8">
    <location>
        <begin position="828"/>
        <end position="842"/>
    </location>
</feature>
<dbReference type="GO" id="GO:0008270">
    <property type="term" value="F:zinc ion binding"/>
    <property type="evidence" value="ECO:0007669"/>
    <property type="project" value="UniProtKB-KW"/>
</dbReference>
<evidence type="ECO:0000256" key="5">
    <source>
        <dbReference type="ARBA" id="ARBA00022833"/>
    </source>
</evidence>
<feature type="region of interest" description="Disordered" evidence="8">
    <location>
        <begin position="828"/>
        <end position="896"/>
    </location>
</feature>
<dbReference type="InterPro" id="IPR013087">
    <property type="entry name" value="Znf_C2H2_type"/>
</dbReference>
<keyword evidence="4 7" id="KW-0863">Zinc-finger</keyword>
<evidence type="ECO:0000256" key="2">
    <source>
        <dbReference type="ARBA" id="ARBA00022723"/>
    </source>
</evidence>
<dbReference type="Gene3D" id="3.30.160.60">
    <property type="entry name" value="Classic Zinc Finger"/>
    <property type="match status" value="5"/>
</dbReference>
<dbReference type="Pfam" id="PF00096">
    <property type="entry name" value="zf-C2H2"/>
    <property type="match status" value="3"/>
</dbReference>
<feature type="compositionally biased region" description="Acidic residues" evidence="8">
    <location>
        <begin position="855"/>
        <end position="878"/>
    </location>
</feature>
<comment type="caution">
    <text evidence="10">The sequence shown here is derived from an EMBL/GenBank/DDBJ whole genome shotgun (WGS) entry which is preliminary data.</text>
</comment>
<evidence type="ECO:0000313" key="10">
    <source>
        <dbReference type="EMBL" id="CAK1553290.1"/>
    </source>
</evidence>
<organism evidence="10 11">
    <name type="scientific">Leptosia nina</name>
    <dbReference type="NCBI Taxonomy" id="320188"/>
    <lineage>
        <taxon>Eukaryota</taxon>
        <taxon>Metazoa</taxon>
        <taxon>Ecdysozoa</taxon>
        <taxon>Arthropoda</taxon>
        <taxon>Hexapoda</taxon>
        <taxon>Insecta</taxon>
        <taxon>Pterygota</taxon>
        <taxon>Neoptera</taxon>
        <taxon>Endopterygota</taxon>
        <taxon>Lepidoptera</taxon>
        <taxon>Glossata</taxon>
        <taxon>Ditrysia</taxon>
        <taxon>Papilionoidea</taxon>
        <taxon>Pieridae</taxon>
        <taxon>Pierinae</taxon>
        <taxon>Leptosia</taxon>
    </lineage>
</organism>
<dbReference type="SMART" id="SM00355">
    <property type="entry name" value="ZnF_C2H2"/>
    <property type="match status" value="15"/>
</dbReference>
<comment type="subcellular location">
    <subcellularLocation>
        <location evidence="1">Nucleus</location>
    </subcellularLocation>
</comment>